<dbReference type="PANTHER" id="PTHR30204">
    <property type="entry name" value="REDOX-CYCLING DRUG-SENSING TRANSCRIPTIONAL ACTIVATOR SOXR"/>
    <property type="match status" value="1"/>
</dbReference>
<dbReference type="RefSeq" id="WP_394824812.1">
    <property type="nucleotide sequence ID" value="NZ_CP089984.1"/>
</dbReference>
<dbReference type="Pfam" id="PF13411">
    <property type="entry name" value="MerR_1"/>
    <property type="match status" value="1"/>
</dbReference>
<evidence type="ECO:0000256" key="1">
    <source>
        <dbReference type="ARBA" id="ARBA00023125"/>
    </source>
</evidence>
<dbReference type="SUPFAM" id="SSF46955">
    <property type="entry name" value="Putative DNA-binding domain"/>
    <property type="match status" value="1"/>
</dbReference>
<dbReference type="Gene3D" id="1.10.1660.10">
    <property type="match status" value="1"/>
</dbReference>
<evidence type="ECO:0000313" key="4">
    <source>
        <dbReference type="Proteomes" id="UP001370348"/>
    </source>
</evidence>
<keyword evidence="4" id="KW-1185">Reference proteome</keyword>
<protein>
    <submittedName>
        <fullName evidence="3">MerR family transcriptional regulator</fullName>
    </submittedName>
</protein>
<name>A0ABZ2LWA9_9BACT</name>
<dbReference type="InterPro" id="IPR000551">
    <property type="entry name" value="MerR-type_HTH_dom"/>
</dbReference>
<evidence type="ECO:0000259" key="2">
    <source>
        <dbReference type="PROSITE" id="PS50937"/>
    </source>
</evidence>
<evidence type="ECO:0000313" key="3">
    <source>
        <dbReference type="EMBL" id="WXB15187.1"/>
    </source>
</evidence>
<dbReference type="InterPro" id="IPR009061">
    <property type="entry name" value="DNA-bd_dom_put_sf"/>
</dbReference>
<accession>A0ABZ2LWA9</accession>
<keyword evidence="1" id="KW-0238">DNA-binding</keyword>
<dbReference type="SMART" id="SM00422">
    <property type="entry name" value="HTH_MERR"/>
    <property type="match status" value="1"/>
</dbReference>
<dbReference type="PANTHER" id="PTHR30204:SF93">
    <property type="entry name" value="HTH MERR-TYPE DOMAIN-CONTAINING PROTEIN"/>
    <property type="match status" value="1"/>
</dbReference>
<dbReference type="InterPro" id="IPR047057">
    <property type="entry name" value="MerR_fam"/>
</dbReference>
<organism evidence="3 4">
    <name type="scientific">Pendulispora albinea</name>
    <dbReference type="NCBI Taxonomy" id="2741071"/>
    <lineage>
        <taxon>Bacteria</taxon>
        <taxon>Pseudomonadati</taxon>
        <taxon>Myxococcota</taxon>
        <taxon>Myxococcia</taxon>
        <taxon>Myxococcales</taxon>
        <taxon>Sorangiineae</taxon>
        <taxon>Pendulisporaceae</taxon>
        <taxon>Pendulispora</taxon>
    </lineage>
</organism>
<dbReference type="PRINTS" id="PR00040">
    <property type="entry name" value="HTHMERR"/>
</dbReference>
<dbReference type="EMBL" id="CP089984">
    <property type="protein sequence ID" value="WXB15187.1"/>
    <property type="molecule type" value="Genomic_DNA"/>
</dbReference>
<dbReference type="Proteomes" id="UP001370348">
    <property type="component" value="Chromosome"/>
</dbReference>
<dbReference type="PROSITE" id="PS50937">
    <property type="entry name" value="HTH_MERR_2"/>
    <property type="match status" value="1"/>
</dbReference>
<gene>
    <name evidence="3" type="ORF">LZC94_46135</name>
</gene>
<proteinExistence type="predicted"/>
<sequence>MAKERLTIGELARRTGTTVKTLRFYSDEGLLPPAGRSPSGYRLYGEDALVRVDLVRTLREAGLGLDAIKEVLQQETSLADALRLRLAAVEAHIASLQRIGAALRAALRSEPNEDDIRRLCAVTRLSHEERKAVIERFYENVMHGIDVDEEWKREVIAKSMPKFPDPTTPAQLDAWIELVELVSDPTLVANLRRMAQVTIDKVELAAIQHAGQAITEAVQDAVVRGIAPASEEGRAIAERYASAFAEGRKVALSDDVRRDLRARFSVDPRQSRYWELLAVLNDTPETARQLAQGKWISQAVLHHLPA</sequence>
<feature type="domain" description="HTH merR-type" evidence="2">
    <location>
        <begin position="5"/>
        <end position="74"/>
    </location>
</feature>
<reference evidence="3 4" key="1">
    <citation type="submission" date="2021-12" db="EMBL/GenBank/DDBJ databases">
        <title>Discovery of the Pendulisporaceae a myxobacterial family with distinct sporulation behavior and unique specialized metabolism.</title>
        <authorList>
            <person name="Garcia R."/>
            <person name="Popoff A."/>
            <person name="Bader C.D."/>
            <person name="Loehr J."/>
            <person name="Walesch S."/>
            <person name="Walt C."/>
            <person name="Boldt J."/>
            <person name="Bunk B."/>
            <person name="Haeckl F.J.F.P.J."/>
            <person name="Gunesch A.P."/>
            <person name="Birkelbach J."/>
            <person name="Nuebel U."/>
            <person name="Pietschmann T."/>
            <person name="Bach T."/>
            <person name="Mueller R."/>
        </authorList>
    </citation>
    <scope>NUCLEOTIDE SEQUENCE [LARGE SCALE GENOMIC DNA]</scope>
    <source>
        <strain evidence="3 4">MSr11954</strain>
    </source>
</reference>